<proteinExistence type="inferred from homology"/>
<dbReference type="RefSeq" id="WP_271434984.1">
    <property type="nucleotide sequence ID" value="NZ_CP073355.1"/>
</dbReference>
<dbReference type="EMBL" id="CP073355">
    <property type="protein sequence ID" value="URA09852.1"/>
    <property type="molecule type" value="Genomic_DNA"/>
</dbReference>
<accession>A0AAX3BC71</accession>
<dbReference type="Proteomes" id="UP001056539">
    <property type="component" value="Chromosome"/>
</dbReference>
<dbReference type="Pfam" id="PF04519">
    <property type="entry name" value="Bactofilin"/>
    <property type="match status" value="1"/>
</dbReference>
<organism evidence="2 3">
    <name type="scientific">Thermospira aquatica</name>
    <dbReference type="NCBI Taxonomy" id="2828656"/>
    <lineage>
        <taxon>Bacteria</taxon>
        <taxon>Pseudomonadati</taxon>
        <taxon>Spirochaetota</taxon>
        <taxon>Spirochaetia</taxon>
        <taxon>Brevinematales</taxon>
        <taxon>Thermospiraceae</taxon>
        <taxon>Thermospira</taxon>
    </lineage>
</organism>
<protein>
    <submittedName>
        <fullName evidence="2">Polymer-forming cytoskeletal protein</fullName>
    </submittedName>
</protein>
<comment type="similarity">
    <text evidence="1">Belongs to the bactofilin family.</text>
</comment>
<dbReference type="AlphaFoldDB" id="A0AAX3BC71"/>
<dbReference type="PANTHER" id="PTHR35024:SF4">
    <property type="entry name" value="POLYMER-FORMING CYTOSKELETAL PROTEIN"/>
    <property type="match status" value="1"/>
</dbReference>
<reference evidence="2" key="2">
    <citation type="submission" date="2022-06" db="EMBL/GenBank/DDBJ databases">
        <title>Thermospira aquatica gen. nov., sp. nov.</title>
        <authorList>
            <person name="Ben Ali Gam Z."/>
            <person name="Labat M."/>
        </authorList>
    </citation>
    <scope>NUCLEOTIDE SEQUENCE</scope>
    <source>
        <strain evidence="2">F1F22</strain>
    </source>
</reference>
<keyword evidence="3" id="KW-1185">Reference proteome</keyword>
<dbReference type="InterPro" id="IPR007607">
    <property type="entry name" value="BacA/B"/>
</dbReference>
<reference evidence="2" key="1">
    <citation type="submission" date="2021-04" db="EMBL/GenBank/DDBJ databases">
        <authorList>
            <person name="Postec A."/>
        </authorList>
    </citation>
    <scope>NUCLEOTIDE SEQUENCE</scope>
    <source>
        <strain evidence="2">F1F22</strain>
    </source>
</reference>
<evidence type="ECO:0000256" key="1">
    <source>
        <dbReference type="ARBA" id="ARBA00044755"/>
    </source>
</evidence>
<name>A0AAX3BC71_9SPIR</name>
<gene>
    <name evidence="2" type="ORF">KDW03_10260</name>
</gene>
<dbReference type="KEGG" id="taqu:KDW03_10260"/>
<dbReference type="PANTHER" id="PTHR35024">
    <property type="entry name" value="HYPOTHETICAL CYTOSOLIC PROTEIN"/>
    <property type="match status" value="1"/>
</dbReference>
<evidence type="ECO:0000313" key="3">
    <source>
        <dbReference type="Proteomes" id="UP001056539"/>
    </source>
</evidence>
<sequence>MAKDNLGPNIDESMVDTVLADDIDFQGTMRFNKSLMIKGRFEGKIEATGHLIVGPKAVINADVKAGVVTNYGQINGNVEGLERVELLHNAKLTGDIKTPDLIIETGCSFNGNCTMVPKQPSQTPQNQQTVKK</sequence>
<evidence type="ECO:0000313" key="2">
    <source>
        <dbReference type="EMBL" id="URA09852.1"/>
    </source>
</evidence>